<dbReference type="RefSeq" id="WP_054205724.1">
    <property type="nucleotide sequence ID" value="NZ_LHPH01000017.1"/>
</dbReference>
<protein>
    <recommendedName>
        <fullName evidence="1">LysM domain-containing protein</fullName>
    </recommendedName>
</protein>
<feature type="domain" description="LysM" evidence="1">
    <location>
        <begin position="5"/>
        <end position="53"/>
    </location>
</feature>
<dbReference type="AlphaFoldDB" id="A0A0N0LYB3"/>
<dbReference type="CDD" id="cd00118">
    <property type="entry name" value="LysM"/>
    <property type="match status" value="1"/>
</dbReference>
<dbReference type="Proteomes" id="UP000037848">
    <property type="component" value="Unassembled WGS sequence"/>
</dbReference>
<reference evidence="2 3" key="1">
    <citation type="submission" date="2015-08" db="EMBL/GenBank/DDBJ databases">
        <title>Draft Genome Sequence of Pseudoalteromonas porphyrae UCD-SED14.</title>
        <authorList>
            <person name="Coil D.A."/>
            <person name="Jospin G."/>
            <person name="Lee R.D."/>
            <person name="Eisen J.A."/>
        </authorList>
    </citation>
    <scope>NUCLEOTIDE SEQUENCE [LARGE SCALE GENOMIC DNA]</scope>
    <source>
        <strain evidence="2 3">UCD-SED14</strain>
    </source>
</reference>
<evidence type="ECO:0000313" key="2">
    <source>
        <dbReference type="EMBL" id="KPH61531.1"/>
    </source>
</evidence>
<keyword evidence="3" id="KW-1185">Reference proteome</keyword>
<evidence type="ECO:0000259" key="1">
    <source>
        <dbReference type="PROSITE" id="PS51782"/>
    </source>
</evidence>
<dbReference type="STRING" id="187330.AMS58_14335"/>
<dbReference type="Gene3D" id="3.10.350.10">
    <property type="entry name" value="LysM domain"/>
    <property type="match status" value="1"/>
</dbReference>
<dbReference type="PROSITE" id="PS51782">
    <property type="entry name" value="LYSM"/>
    <property type="match status" value="1"/>
</dbReference>
<dbReference type="EMBL" id="LHPH01000017">
    <property type="protein sequence ID" value="KPH61531.1"/>
    <property type="molecule type" value="Genomic_DNA"/>
</dbReference>
<dbReference type="PATRIC" id="fig|187330.3.peg.1287"/>
<proteinExistence type="predicted"/>
<comment type="caution">
    <text evidence="2">The sequence shown here is derived from an EMBL/GenBank/DDBJ whole genome shotgun (WGS) entry which is preliminary data.</text>
</comment>
<evidence type="ECO:0000313" key="3">
    <source>
        <dbReference type="Proteomes" id="UP000037848"/>
    </source>
</evidence>
<organism evidence="2 3">
    <name type="scientific">Pseudoalteromonas porphyrae</name>
    <dbReference type="NCBI Taxonomy" id="187330"/>
    <lineage>
        <taxon>Bacteria</taxon>
        <taxon>Pseudomonadati</taxon>
        <taxon>Pseudomonadota</taxon>
        <taxon>Gammaproteobacteria</taxon>
        <taxon>Alteromonadales</taxon>
        <taxon>Pseudoalteromonadaceae</taxon>
        <taxon>Pseudoalteromonas</taxon>
    </lineage>
</organism>
<dbReference type="InterPro" id="IPR036779">
    <property type="entry name" value="LysM_dom_sf"/>
</dbReference>
<gene>
    <name evidence="2" type="ORF">ADS77_14315</name>
</gene>
<dbReference type="Pfam" id="PF01476">
    <property type="entry name" value="LysM"/>
    <property type="match status" value="1"/>
</dbReference>
<dbReference type="InterPro" id="IPR018392">
    <property type="entry name" value="LysM"/>
</dbReference>
<accession>A0A0N0LYB3</accession>
<dbReference type="OrthoDB" id="6303671at2"/>
<name>A0A0N0LYB3_9GAMM</name>
<dbReference type="SUPFAM" id="SSF54106">
    <property type="entry name" value="LysM domain"/>
    <property type="match status" value="1"/>
</dbReference>
<sequence>MHSVLHYTVQPGDTLTLITISIRASAGVGVKDVIAVNPEVNFDPLSENTLLKIPYYSAGGHFIYQTRIGDTTKSICEGLANTATLTVLDLINHNYAISKHKKTLDLSKLKVNQVLSIPYTPALNTLTVAP</sequence>